<evidence type="ECO:0000313" key="9">
    <source>
        <dbReference type="EMBL" id="SZX79383.1"/>
    </source>
</evidence>
<dbReference type="InterPro" id="IPR012923">
    <property type="entry name" value="Csm3"/>
</dbReference>
<feature type="region of interest" description="Disordered" evidence="7">
    <location>
        <begin position="1"/>
        <end position="53"/>
    </location>
</feature>
<name>A0A383WQ18_TETOB</name>
<protein>
    <recommendedName>
        <fullName evidence="8">Chromosome segregation in meiosis protein 3 domain-containing protein</fullName>
    </recommendedName>
</protein>
<evidence type="ECO:0000256" key="7">
    <source>
        <dbReference type="SAM" id="MobiDB-lite"/>
    </source>
</evidence>
<evidence type="ECO:0000313" key="11">
    <source>
        <dbReference type="Proteomes" id="UP000256970"/>
    </source>
</evidence>
<evidence type="ECO:0000259" key="8">
    <source>
        <dbReference type="Pfam" id="PF07962"/>
    </source>
</evidence>
<keyword evidence="4 6" id="KW-0539">Nucleus</keyword>
<comment type="function">
    <text evidence="6">Plays an important role in the control of DNA replication and the maintenance of replication fork stability.</text>
</comment>
<evidence type="ECO:0000256" key="1">
    <source>
        <dbReference type="ARBA" id="ARBA00004123"/>
    </source>
</evidence>
<dbReference type="STRING" id="3088.A0A383WQ18"/>
<feature type="region of interest" description="Disordered" evidence="7">
    <location>
        <begin position="118"/>
        <end position="163"/>
    </location>
</feature>
<dbReference type="InterPro" id="IPR040038">
    <property type="entry name" value="TIPIN/Csm3/Swi3"/>
</dbReference>
<evidence type="ECO:0000313" key="10">
    <source>
        <dbReference type="EMBL" id="SZX79392.1"/>
    </source>
</evidence>
<dbReference type="PANTHER" id="PTHR13220">
    <property type="entry name" value="TIMELESS INTERACTING-RELATED"/>
    <property type="match status" value="1"/>
</dbReference>
<feature type="compositionally biased region" description="Low complexity" evidence="7">
    <location>
        <begin position="15"/>
        <end position="24"/>
    </location>
</feature>
<dbReference type="EMBL" id="FNXT01001364">
    <property type="protein sequence ID" value="SZX79383.1"/>
    <property type="molecule type" value="Genomic_DNA"/>
</dbReference>
<dbReference type="Pfam" id="PF07962">
    <property type="entry name" value="Swi3"/>
    <property type="match status" value="1"/>
</dbReference>
<dbReference type="PANTHER" id="PTHR13220:SF11">
    <property type="entry name" value="TIMELESS-INTERACTING PROTEIN"/>
    <property type="match status" value="1"/>
</dbReference>
<evidence type="ECO:0000256" key="6">
    <source>
        <dbReference type="RuleBase" id="RU366049"/>
    </source>
</evidence>
<organism evidence="9 11">
    <name type="scientific">Tetradesmus obliquus</name>
    <name type="common">Green alga</name>
    <name type="synonym">Acutodesmus obliquus</name>
    <dbReference type="NCBI Taxonomy" id="3088"/>
    <lineage>
        <taxon>Eukaryota</taxon>
        <taxon>Viridiplantae</taxon>
        <taxon>Chlorophyta</taxon>
        <taxon>core chlorophytes</taxon>
        <taxon>Chlorophyceae</taxon>
        <taxon>CS clade</taxon>
        <taxon>Sphaeropleales</taxon>
        <taxon>Scenedesmaceae</taxon>
        <taxon>Tetradesmus</taxon>
    </lineage>
</organism>
<evidence type="ECO:0000256" key="2">
    <source>
        <dbReference type="ARBA" id="ARBA00006075"/>
    </source>
</evidence>
<dbReference type="GO" id="GO:0006974">
    <property type="term" value="P:DNA damage response"/>
    <property type="evidence" value="ECO:0007669"/>
    <property type="project" value="UniProtKB-KW"/>
</dbReference>
<dbReference type="GO" id="GO:0031297">
    <property type="term" value="P:replication fork processing"/>
    <property type="evidence" value="ECO:0007669"/>
    <property type="project" value="UniProtKB-UniRule"/>
</dbReference>
<evidence type="ECO:0000256" key="3">
    <source>
        <dbReference type="ARBA" id="ARBA00022763"/>
    </source>
</evidence>
<comment type="subcellular location">
    <subcellularLocation>
        <location evidence="1 6">Nucleus</location>
    </subcellularLocation>
</comment>
<dbReference type="AlphaFoldDB" id="A0A383WQ18"/>
<sequence length="163" mass="18879">MDTWDDYDDGGGAAPQGAEGQQGEELPDLQKPKPKSRRAPAKKRPKLTIEDLEKPSALQDVYENFPKWFAEGYRGKGHEVRDLRRLLELYQRWQPRVFNHCSYNQFEQTLEKMSGAHALKVRQQQQRQREQQREQQQQQQQQWMEAATPAVPVGVHPGSAAMP</sequence>
<keyword evidence="11" id="KW-1185">Reference proteome</keyword>
<dbReference type="GO" id="GO:0000076">
    <property type="term" value="P:DNA replication checkpoint signaling"/>
    <property type="evidence" value="ECO:0007669"/>
    <property type="project" value="UniProtKB-UniRule"/>
</dbReference>
<feature type="compositionally biased region" description="Basic residues" evidence="7">
    <location>
        <begin position="32"/>
        <end position="46"/>
    </location>
</feature>
<dbReference type="Proteomes" id="UP000256970">
    <property type="component" value="Unassembled WGS sequence"/>
</dbReference>
<evidence type="ECO:0000256" key="5">
    <source>
        <dbReference type="ARBA" id="ARBA00023306"/>
    </source>
</evidence>
<dbReference type="GO" id="GO:0003677">
    <property type="term" value="F:DNA binding"/>
    <property type="evidence" value="ECO:0007669"/>
    <property type="project" value="TreeGrafter"/>
</dbReference>
<keyword evidence="3 6" id="KW-0227">DNA damage</keyword>
<keyword evidence="5 6" id="KW-0131">Cell cycle</keyword>
<gene>
    <name evidence="9" type="ORF">BQ4739_LOCUS19662</name>
    <name evidence="10" type="ORF">BQ4739_LOCUS19671</name>
</gene>
<proteinExistence type="inferred from homology"/>
<comment type="similarity">
    <text evidence="2 6">Belongs to the CSM3 family.</text>
</comment>
<accession>A0A383WQ18</accession>
<reference evidence="9 11" key="1">
    <citation type="submission" date="2016-10" db="EMBL/GenBank/DDBJ databases">
        <authorList>
            <person name="Cai Z."/>
        </authorList>
    </citation>
    <scope>NUCLEOTIDE SEQUENCE [LARGE SCALE GENOMIC DNA]</scope>
</reference>
<dbReference type="GO" id="GO:0031298">
    <property type="term" value="C:replication fork protection complex"/>
    <property type="evidence" value="ECO:0007669"/>
    <property type="project" value="TreeGrafter"/>
</dbReference>
<evidence type="ECO:0000256" key="4">
    <source>
        <dbReference type="ARBA" id="ARBA00023242"/>
    </source>
</evidence>
<feature type="domain" description="Chromosome segregation in meiosis protein 3" evidence="8">
    <location>
        <begin position="46"/>
        <end position="130"/>
    </location>
</feature>
<dbReference type="EMBL" id="FNXT01001364">
    <property type="protein sequence ID" value="SZX79392.1"/>
    <property type="molecule type" value="Genomic_DNA"/>
</dbReference>
<dbReference type="GO" id="GO:0043111">
    <property type="term" value="P:replication fork arrest"/>
    <property type="evidence" value="ECO:0007669"/>
    <property type="project" value="TreeGrafter"/>
</dbReference>